<evidence type="ECO:0000256" key="1">
    <source>
        <dbReference type="ARBA" id="ARBA00022670"/>
    </source>
</evidence>
<keyword evidence="7" id="KW-1185">Reference proteome</keyword>
<dbReference type="Gene3D" id="3.40.390.10">
    <property type="entry name" value="Collagenase (Catalytic Domain)"/>
    <property type="match status" value="1"/>
</dbReference>
<dbReference type="GO" id="GO:0008237">
    <property type="term" value="F:metallopeptidase activity"/>
    <property type="evidence" value="ECO:0007669"/>
    <property type="project" value="UniProtKB-KW"/>
</dbReference>
<reference evidence="7" key="1">
    <citation type="journal article" date="2019" name="Int. J. Syst. Evol. Microbiol.">
        <title>The Global Catalogue of Microorganisms (GCM) 10K type strain sequencing project: providing services to taxonomists for standard genome sequencing and annotation.</title>
        <authorList>
            <consortium name="The Broad Institute Genomics Platform"/>
            <consortium name="The Broad Institute Genome Sequencing Center for Infectious Disease"/>
            <person name="Wu L."/>
            <person name="Ma J."/>
        </authorList>
    </citation>
    <scope>NUCLEOTIDE SEQUENCE [LARGE SCALE GENOMIC DNA]</scope>
    <source>
        <strain evidence="7">CCM 8893</strain>
    </source>
</reference>
<proteinExistence type="predicted"/>
<dbReference type="InterPro" id="IPR024079">
    <property type="entry name" value="MetalloPept_cat_dom_sf"/>
</dbReference>
<dbReference type="InterPro" id="IPR001818">
    <property type="entry name" value="Pept_M10_metallopeptidase"/>
</dbReference>
<keyword evidence="4" id="KW-0862">Zinc</keyword>
<comment type="caution">
    <text evidence="6">The sequence shown here is derived from an EMBL/GenBank/DDBJ whole genome shotgun (WGS) entry which is preliminary data.</text>
</comment>
<protein>
    <submittedName>
        <fullName evidence="6">Matrixin family metalloprotease</fullName>
        <ecNumber evidence="6">3.4.24.-</ecNumber>
    </submittedName>
</protein>
<keyword evidence="2" id="KW-0479">Metal-binding</keyword>
<keyword evidence="6" id="KW-0482">Metalloprotease</keyword>
<evidence type="ECO:0000256" key="4">
    <source>
        <dbReference type="ARBA" id="ARBA00022833"/>
    </source>
</evidence>
<feature type="domain" description="Peptidase M10 metallopeptidase" evidence="5">
    <location>
        <begin position="160"/>
        <end position="206"/>
    </location>
</feature>
<name>A0ABW1U8Y3_9LACO</name>
<organism evidence="6 7">
    <name type="scientific">Levilactobacillus angrenensis</name>
    <dbReference type="NCBI Taxonomy" id="2486020"/>
    <lineage>
        <taxon>Bacteria</taxon>
        <taxon>Bacillati</taxon>
        <taxon>Bacillota</taxon>
        <taxon>Bacilli</taxon>
        <taxon>Lactobacillales</taxon>
        <taxon>Lactobacillaceae</taxon>
        <taxon>Levilactobacillus</taxon>
    </lineage>
</organism>
<keyword evidence="3 6" id="KW-0378">Hydrolase</keyword>
<dbReference type="RefSeq" id="WP_164505574.1">
    <property type="nucleotide sequence ID" value="NZ_JBHSSO010000009.1"/>
</dbReference>
<dbReference type="EMBL" id="JBHSSO010000009">
    <property type="protein sequence ID" value="MFC6289163.1"/>
    <property type="molecule type" value="Genomic_DNA"/>
</dbReference>
<dbReference type="SUPFAM" id="SSF55486">
    <property type="entry name" value="Metalloproteases ('zincins'), catalytic domain"/>
    <property type="match status" value="1"/>
</dbReference>
<dbReference type="Proteomes" id="UP001596258">
    <property type="component" value="Unassembled WGS sequence"/>
</dbReference>
<dbReference type="Pfam" id="PF00413">
    <property type="entry name" value="Peptidase_M10"/>
    <property type="match status" value="1"/>
</dbReference>
<dbReference type="EC" id="3.4.24.-" evidence="6"/>
<keyword evidence="1" id="KW-0645">Protease</keyword>
<evidence type="ECO:0000259" key="5">
    <source>
        <dbReference type="Pfam" id="PF00413"/>
    </source>
</evidence>
<evidence type="ECO:0000313" key="6">
    <source>
        <dbReference type="EMBL" id="MFC6289163.1"/>
    </source>
</evidence>
<evidence type="ECO:0000313" key="7">
    <source>
        <dbReference type="Proteomes" id="UP001596258"/>
    </source>
</evidence>
<accession>A0ABW1U8Y3</accession>
<gene>
    <name evidence="6" type="ORF">ACFP1M_02990</name>
</gene>
<evidence type="ECO:0000256" key="2">
    <source>
        <dbReference type="ARBA" id="ARBA00022723"/>
    </source>
</evidence>
<sequence length="210" mass="22988">MKRTHWWWLSGLVVLLTGLWLGGGTLIATTLRQDGLVNQLATRVASPHGQTPLEPIALAHPLQPVYYYHFANAEATEFRALFEEAVTVFNRTGIVQLQPGMARAGQNSLTFFTYRDAGTQRSDFTELGKGGPHVIQTRQGTVNQARAGVNLAHPELRPRLSVAIHEIGHAVGLAHSTAKTSVMTARDHEQEWLSSADLAALRLLYGPGHV</sequence>
<evidence type="ECO:0000256" key="3">
    <source>
        <dbReference type="ARBA" id="ARBA00022801"/>
    </source>
</evidence>